<gene>
    <name evidence="4" type="ORF">I6G66_02350</name>
</gene>
<dbReference type="InterPro" id="IPR036380">
    <property type="entry name" value="Isochorismatase-like_sf"/>
</dbReference>
<dbReference type="InterPro" id="IPR000868">
    <property type="entry name" value="Isochorismatase-like_dom"/>
</dbReference>
<dbReference type="PANTHER" id="PTHR43540:SF14">
    <property type="entry name" value="ISOCHORISMATASE"/>
    <property type="match status" value="1"/>
</dbReference>
<organism evidence="4 5">
    <name type="scientific">Delftia acidovorans</name>
    <name type="common">Pseudomonas acidovorans</name>
    <name type="synonym">Comamonas acidovorans</name>
    <dbReference type="NCBI Taxonomy" id="80866"/>
    <lineage>
        <taxon>Bacteria</taxon>
        <taxon>Pseudomonadati</taxon>
        <taxon>Pseudomonadota</taxon>
        <taxon>Betaproteobacteria</taxon>
        <taxon>Burkholderiales</taxon>
        <taxon>Comamonadaceae</taxon>
        <taxon>Delftia</taxon>
    </lineage>
</organism>
<evidence type="ECO:0000256" key="1">
    <source>
        <dbReference type="ARBA" id="ARBA00022801"/>
    </source>
</evidence>
<reference evidence="4 5" key="1">
    <citation type="submission" date="2020-12" db="EMBL/GenBank/DDBJ databases">
        <title>FDA dAtabase for Regulatory Grade micrObial Sequences (FDA-ARGOS): Supporting development and validation of Infectious Disease Dx tests.</title>
        <authorList>
            <person name="Sproer C."/>
            <person name="Gronow S."/>
            <person name="Severitt S."/>
            <person name="Schroder I."/>
            <person name="Tallon L."/>
            <person name="Sadzewicz L."/>
            <person name="Zhao X."/>
            <person name="Boylan J."/>
            <person name="Ott S."/>
            <person name="Bowen H."/>
            <person name="Vavikolanu K."/>
            <person name="Mehta A."/>
            <person name="Aluvathingal J."/>
            <person name="Nadendla S."/>
            <person name="Lowell S."/>
            <person name="Myers T."/>
            <person name="Yan Y."/>
            <person name="Sichtig H."/>
        </authorList>
    </citation>
    <scope>NUCLEOTIDE SEQUENCE [LARGE SCALE GENOMIC DNA]</scope>
    <source>
        <strain evidence="4 5">FDAARGOS_909</strain>
    </source>
</reference>
<dbReference type="GO" id="GO:0016787">
    <property type="term" value="F:hydrolase activity"/>
    <property type="evidence" value="ECO:0007669"/>
    <property type="project" value="UniProtKB-KW"/>
</dbReference>
<dbReference type="AlphaFoldDB" id="A0A7T2S509"/>
<feature type="domain" description="Isochorismatase-like" evidence="3">
    <location>
        <begin position="32"/>
        <end position="171"/>
    </location>
</feature>
<evidence type="ECO:0000313" key="4">
    <source>
        <dbReference type="EMBL" id="QPS08918.1"/>
    </source>
</evidence>
<feature type="compositionally biased region" description="Low complexity" evidence="2">
    <location>
        <begin position="1"/>
        <end position="26"/>
    </location>
</feature>
<dbReference type="EMBL" id="CP065668">
    <property type="protein sequence ID" value="QPS08918.1"/>
    <property type="molecule type" value="Genomic_DNA"/>
</dbReference>
<dbReference type="Proteomes" id="UP000594778">
    <property type="component" value="Chromosome"/>
</dbReference>
<feature type="region of interest" description="Disordered" evidence="2">
    <location>
        <begin position="1"/>
        <end position="28"/>
    </location>
</feature>
<dbReference type="Pfam" id="PF00857">
    <property type="entry name" value="Isochorismatase"/>
    <property type="match status" value="1"/>
</dbReference>
<keyword evidence="1 4" id="KW-0378">Hydrolase</keyword>
<name>A0A7T2S509_DELAC</name>
<proteinExistence type="predicted"/>
<dbReference type="Gene3D" id="3.40.50.850">
    <property type="entry name" value="Isochorismatase-like"/>
    <property type="match status" value="1"/>
</dbReference>
<dbReference type="PANTHER" id="PTHR43540">
    <property type="entry name" value="PEROXYUREIDOACRYLATE/UREIDOACRYLATE AMIDOHYDROLASE-RELATED"/>
    <property type="match status" value="1"/>
</dbReference>
<accession>A0A7T2S509</accession>
<dbReference type="CDD" id="cd01014">
    <property type="entry name" value="nicotinamidase_related"/>
    <property type="match status" value="1"/>
</dbReference>
<sequence>MQIPASAPSAPSVASAASSPSSTAAPDGPRRALLVIDMQLGLFNGSDAPFDKDRVLANTRQLIARAREAGAPIFAARHTGPAGSPIAPGSPLTQLLPQLGIDAQRDRVFDKTRPSCFQGTGLAAWLAEAGIAELVIAGMKTEFCVDTTCRAAAGLGFRPVLVADAHTTTDSPLLQAELIIGHHNRTLGGAFAQLIQTADCRF</sequence>
<evidence type="ECO:0000259" key="3">
    <source>
        <dbReference type="Pfam" id="PF00857"/>
    </source>
</evidence>
<dbReference type="SUPFAM" id="SSF52499">
    <property type="entry name" value="Isochorismatase-like hydrolases"/>
    <property type="match status" value="1"/>
</dbReference>
<dbReference type="InterPro" id="IPR050272">
    <property type="entry name" value="Isochorismatase-like_hydrls"/>
</dbReference>
<evidence type="ECO:0000313" key="5">
    <source>
        <dbReference type="Proteomes" id="UP000594778"/>
    </source>
</evidence>
<protein>
    <submittedName>
        <fullName evidence="4">Cysteine hydrolase</fullName>
    </submittedName>
</protein>
<evidence type="ECO:0000256" key="2">
    <source>
        <dbReference type="SAM" id="MobiDB-lite"/>
    </source>
</evidence>